<name>A0A1U7NHV2_9FIRM</name>
<sequence length="95" mass="10937">MLQDEFTGFQPLLFHQFQKLSKTLSPATVLSLLKNIVITQDGQIKKRQRMICDIHLFRSGIKPCESQNSHLINHKFGQACSTIPNIIFFCLFVDE</sequence>
<reference evidence="1 2" key="1">
    <citation type="submission" date="2016-11" db="EMBL/GenBank/DDBJ databases">
        <title>Description of two novel members of the family Erysipelotrichaceae: Ileibacterium lipovorans gen. nov., sp. nov. and Dubosiella newyorkensis, gen. nov., sp. nov.</title>
        <authorList>
            <person name="Cox L.M."/>
            <person name="Sohn J."/>
            <person name="Tyrrell K.L."/>
            <person name="Citron D.M."/>
            <person name="Lawson P.A."/>
            <person name="Patel N.B."/>
            <person name="Iizumi T."/>
            <person name="Perez-Perez G.I."/>
            <person name="Goldstein E.J."/>
            <person name="Blaser M.J."/>
        </authorList>
    </citation>
    <scope>NUCLEOTIDE SEQUENCE [LARGE SCALE GENOMIC DNA]</scope>
    <source>
        <strain evidence="1 2">NYU-BL-A3</strain>
    </source>
</reference>
<evidence type="ECO:0000313" key="2">
    <source>
        <dbReference type="Proteomes" id="UP000186341"/>
    </source>
</evidence>
<keyword evidence="2" id="KW-1185">Reference proteome</keyword>
<dbReference type="Proteomes" id="UP000186341">
    <property type="component" value="Unassembled WGS sequence"/>
</dbReference>
<accession>A0A1U7NHV2</accession>
<evidence type="ECO:0000313" key="1">
    <source>
        <dbReference type="EMBL" id="OLU41610.1"/>
    </source>
</evidence>
<proteinExistence type="predicted"/>
<gene>
    <name evidence="1" type="ORF">BO222_03085</name>
</gene>
<dbReference type="EMBL" id="MPJW01000079">
    <property type="protein sequence ID" value="OLU41610.1"/>
    <property type="molecule type" value="Genomic_DNA"/>
</dbReference>
<protein>
    <submittedName>
        <fullName evidence="1">Uncharacterized protein</fullName>
    </submittedName>
</protein>
<comment type="caution">
    <text evidence="1">The sequence shown here is derived from an EMBL/GenBank/DDBJ whole genome shotgun (WGS) entry which is preliminary data.</text>
</comment>
<dbReference type="AlphaFoldDB" id="A0A1U7NHV2"/>
<organism evidence="1 2">
    <name type="scientific">Ileibacterium valens</name>
    <dbReference type="NCBI Taxonomy" id="1862668"/>
    <lineage>
        <taxon>Bacteria</taxon>
        <taxon>Bacillati</taxon>
        <taxon>Bacillota</taxon>
        <taxon>Erysipelotrichia</taxon>
        <taxon>Erysipelotrichales</taxon>
        <taxon>Erysipelotrichaceae</taxon>
        <taxon>Ileibacterium</taxon>
    </lineage>
</organism>